<dbReference type="PRINTS" id="PR00465">
    <property type="entry name" value="EP450IV"/>
</dbReference>
<dbReference type="InterPro" id="IPR050529">
    <property type="entry name" value="CYP450_sterol_14alpha_dmase"/>
</dbReference>
<proteinExistence type="inferred from homology"/>
<keyword evidence="3 7" id="KW-0349">Heme</keyword>
<evidence type="ECO:0000256" key="6">
    <source>
        <dbReference type="ARBA" id="ARBA00023033"/>
    </source>
</evidence>
<evidence type="ECO:0000313" key="10">
    <source>
        <dbReference type="EMBL" id="KAK3946143.1"/>
    </source>
</evidence>
<evidence type="ECO:0000256" key="1">
    <source>
        <dbReference type="ARBA" id="ARBA00001971"/>
    </source>
</evidence>
<feature type="compositionally biased region" description="Low complexity" evidence="8">
    <location>
        <begin position="516"/>
        <end position="531"/>
    </location>
</feature>
<dbReference type="PANTHER" id="PTHR24304:SF2">
    <property type="entry name" value="24-HYDROXYCHOLESTEROL 7-ALPHA-HYDROXYLASE"/>
    <property type="match status" value="1"/>
</dbReference>
<evidence type="ECO:0000256" key="3">
    <source>
        <dbReference type="ARBA" id="ARBA00022617"/>
    </source>
</evidence>
<dbReference type="GO" id="GO:0005506">
    <property type="term" value="F:iron ion binding"/>
    <property type="evidence" value="ECO:0007669"/>
    <property type="project" value="InterPro"/>
</dbReference>
<dbReference type="InterPro" id="IPR036396">
    <property type="entry name" value="Cyt_P450_sf"/>
</dbReference>
<keyword evidence="9" id="KW-0812">Transmembrane</keyword>
<evidence type="ECO:0000256" key="4">
    <source>
        <dbReference type="ARBA" id="ARBA00022723"/>
    </source>
</evidence>
<evidence type="ECO:0000313" key="11">
    <source>
        <dbReference type="Proteomes" id="UP001303473"/>
    </source>
</evidence>
<organism evidence="10 11">
    <name type="scientific">Diplogelasinospora grovesii</name>
    <dbReference type="NCBI Taxonomy" id="303347"/>
    <lineage>
        <taxon>Eukaryota</taxon>
        <taxon>Fungi</taxon>
        <taxon>Dikarya</taxon>
        <taxon>Ascomycota</taxon>
        <taxon>Pezizomycotina</taxon>
        <taxon>Sordariomycetes</taxon>
        <taxon>Sordariomycetidae</taxon>
        <taxon>Sordariales</taxon>
        <taxon>Diplogelasinosporaceae</taxon>
        <taxon>Diplogelasinospora</taxon>
    </lineage>
</organism>
<keyword evidence="6" id="KW-0560">Oxidoreductase</keyword>
<evidence type="ECO:0000256" key="9">
    <source>
        <dbReference type="SAM" id="Phobius"/>
    </source>
</evidence>
<keyword evidence="9" id="KW-0472">Membrane</keyword>
<feature type="transmembrane region" description="Helical" evidence="9">
    <location>
        <begin position="44"/>
        <end position="61"/>
    </location>
</feature>
<feature type="binding site" description="axial binding residue" evidence="7">
    <location>
        <position position="562"/>
    </location>
    <ligand>
        <name>heme</name>
        <dbReference type="ChEBI" id="CHEBI:30413"/>
    </ligand>
    <ligandPart>
        <name>Fe</name>
        <dbReference type="ChEBI" id="CHEBI:18248"/>
    </ligandPart>
</feature>
<keyword evidence="11" id="KW-1185">Reference proteome</keyword>
<dbReference type="InterPro" id="IPR001128">
    <property type="entry name" value="Cyt_P450"/>
</dbReference>
<dbReference type="Gene3D" id="1.10.630.10">
    <property type="entry name" value="Cytochrome P450"/>
    <property type="match status" value="1"/>
</dbReference>
<dbReference type="AlphaFoldDB" id="A0AAN6SAL1"/>
<evidence type="ECO:0000256" key="8">
    <source>
        <dbReference type="SAM" id="MobiDB-lite"/>
    </source>
</evidence>
<dbReference type="PANTHER" id="PTHR24304">
    <property type="entry name" value="CYTOCHROME P450 FAMILY 7"/>
    <property type="match status" value="1"/>
</dbReference>
<dbReference type="GO" id="GO:0016705">
    <property type="term" value="F:oxidoreductase activity, acting on paired donors, with incorporation or reduction of molecular oxygen"/>
    <property type="evidence" value="ECO:0007669"/>
    <property type="project" value="InterPro"/>
</dbReference>
<gene>
    <name evidence="10" type="ORF">QBC46DRAFT_301281</name>
</gene>
<comment type="similarity">
    <text evidence="2">Belongs to the cytochrome P450 family.</text>
</comment>
<sequence>MDTAGSFHEIPASHVARFIHPHAITGHLHDIGSRAVKLWISDRVLVICWAVVLALCINYAVEVAKFHRIQRIASKEQPQIPPKYPSLIPWLGHGLPFAFDNFRFMDRAASYKRKLTSCAVKLFGVDLYILQGSDTVTQMRHDSAVVHAVHVYTYTMKYFFGLPDAGVAAYLRDNTGPERKPRPGSDPNLPACNRIYNITYQGFLKGLTGPALTTTTQRYTRLVTAKLDKKPFSQDQWSTHEDLGAFFQEVVSESILEAIFGPAFLQQNPTFNEDLWVFDRDIPWLARCLPSCILPGAHRRRARLAAQVKRWYDHARQHFSESCIGPDGDADPFWGSELMRYREEKLSAVDDFDDDCKAAADLGFIWATVSNATPSVTWCTSHLFEDASLRDRARRDVARICGNGGGGTTTLDPKMLCHSSPVLNSVFAETLRLHSTMYSMLTARDGDAKLGRWTLPHGQLGLVNTGLSHMDEQVWNTRGGRHPLASFWADRFLIYPNDPTSGPLNQETRAAIMMSSSGESSSSQEYARSTSGEAVTDGEEPIFSLEGLEGSWIPYGAGRHSCPGRVLSKQIIIFTCALMVSRFDIELLEGPVPLDKDTWSFGFNVAVPNRKIPFRIRKRECI</sequence>
<keyword evidence="9" id="KW-1133">Transmembrane helix</keyword>
<feature type="region of interest" description="Disordered" evidence="8">
    <location>
        <begin position="516"/>
        <end position="537"/>
    </location>
</feature>
<keyword evidence="6" id="KW-0503">Monooxygenase</keyword>
<dbReference type="InterPro" id="IPR002403">
    <property type="entry name" value="Cyt_P450_E_grp-IV"/>
</dbReference>
<keyword evidence="5 7" id="KW-0408">Iron</keyword>
<evidence type="ECO:0000256" key="7">
    <source>
        <dbReference type="PIRSR" id="PIRSR602403-1"/>
    </source>
</evidence>
<name>A0AAN6SAL1_9PEZI</name>
<comment type="caution">
    <text evidence="10">The sequence shown here is derived from an EMBL/GenBank/DDBJ whole genome shotgun (WGS) entry which is preliminary data.</text>
</comment>
<dbReference type="GO" id="GO:0020037">
    <property type="term" value="F:heme binding"/>
    <property type="evidence" value="ECO:0007669"/>
    <property type="project" value="InterPro"/>
</dbReference>
<accession>A0AAN6SAL1</accession>
<dbReference type="EMBL" id="MU853752">
    <property type="protein sequence ID" value="KAK3946143.1"/>
    <property type="molecule type" value="Genomic_DNA"/>
</dbReference>
<evidence type="ECO:0000256" key="5">
    <source>
        <dbReference type="ARBA" id="ARBA00023004"/>
    </source>
</evidence>
<protein>
    <submittedName>
        <fullName evidence="10">Cytochrome P450</fullName>
    </submittedName>
</protein>
<keyword evidence="4 7" id="KW-0479">Metal-binding</keyword>
<dbReference type="GO" id="GO:0008395">
    <property type="term" value="F:steroid hydroxylase activity"/>
    <property type="evidence" value="ECO:0007669"/>
    <property type="project" value="TreeGrafter"/>
</dbReference>
<dbReference type="SUPFAM" id="SSF48264">
    <property type="entry name" value="Cytochrome P450"/>
    <property type="match status" value="1"/>
</dbReference>
<dbReference type="Pfam" id="PF00067">
    <property type="entry name" value="p450"/>
    <property type="match status" value="2"/>
</dbReference>
<evidence type="ECO:0000256" key="2">
    <source>
        <dbReference type="ARBA" id="ARBA00010617"/>
    </source>
</evidence>
<reference evidence="11" key="1">
    <citation type="journal article" date="2023" name="Mol. Phylogenet. Evol.">
        <title>Genome-scale phylogeny and comparative genomics of the fungal order Sordariales.</title>
        <authorList>
            <person name="Hensen N."/>
            <person name="Bonometti L."/>
            <person name="Westerberg I."/>
            <person name="Brannstrom I.O."/>
            <person name="Guillou S."/>
            <person name="Cros-Aarteil S."/>
            <person name="Calhoun S."/>
            <person name="Haridas S."/>
            <person name="Kuo A."/>
            <person name="Mondo S."/>
            <person name="Pangilinan J."/>
            <person name="Riley R."/>
            <person name="LaButti K."/>
            <person name="Andreopoulos B."/>
            <person name="Lipzen A."/>
            <person name="Chen C."/>
            <person name="Yan M."/>
            <person name="Daum C."/>
            <person name="Ng V."/>
            <person name="Clum A."/>
            <person name="Steindorff A."/>
            <person name="Ohm R.A."/>
            <person name="Martin F."/>
            <person name="Silar P."/>
            <person name="Natvig D.O."/>
            <person name="Lalanne C."/>
            <person name="Gautier V."/>
            <person name="Ament-Velasquez S.L."/>
            <person name="Kruys A."/>
            <person name="Hutchinson M.I."/>
            <person name="Powell A.J."/>
            <person name="Barry K."/>
            <person name="Miller A.N."/>
            <person name="Grigoriev I.V."/>
            <person name="Debuchy R."/>
            <person name="Gladieux P."/>
            <person name="Hiltunen Thoren M."/>
            <person name="Johannesson H."/>
        </authorList>
    </citation>
    <scope>NUCLEOTIDE SEQUENCE [LARGE SCALE GENOMIC DNA]</scope>
    <source>
        <strain evidence="11">CBS 340.73</strain>
    </source>
</reference>
<dbReference type="Proteomes" id="UP001303473">
    <property type="component" value="Unassembled WGS sequence"/>
</dbReference>
<comment type="cofactor">
    <cofactor evidence="1 7">
        <name>heme</name>
        <dbReference type="ChEBI" id="CHEBI:30413"/>
    </cofactor>
</comment>